<dbReference type="Pfam" id="PF02458">
    <property type="entry name" value="Transferase"/>
    <property type="match status" value="2"/>
</dbReference>
<evidence type="ECO:0000313" key="2">
    <source>
        <dbReference type="EMBL" id="KAL3679009.1"/>
    </source>
</evidence>
<dbReference type="Proteomes" id="UP001633002">
    <property type="component" value="Unassembled WGS sequence"/>
</dbReference>
<dbReference type="PANTHER" id="PTHR31642:SF160">
    <property type="entry name" value="HXXXD-TYPE ACYL-TRANSFERASE FAMILY PROTEIN"/>
    <property type="match status" value="1"/>
</dbReference>
<evidence type="ECO:0000256" key="1">
    <source>
        <dbReference type="ARBA" id="ARBA00009861"/>
    </source>
</evidence>
<reference evidence="2 3" key="1">
    <citation type="submission" date="2024-09" db="EMBL/GenBank/DDBJ databases">
        <title>Chromosome-scale assembly of Riccia sorocarpa.</title>
        <authorList>
            <person name="Paukszto L."/>
        </authorList>
    </citation>
    <scope>NUCLEOTIDE SEQUENCE [LARGE SCALE GENOMIC DNA]</scope>
    <source>
        <strain evidence="2">LP-2024</strain>
        <tissue evidence="2">Aerial parts of the thallus</tissue>
    </source>
</reference>
<keyword evidence="3" id="KW-1185">Reference proteome</keyword>
<gene>
    <name evidence="2" type="ORF">R1sor_021965</name>
</gene>
<dbReference type="Gene3D" id="3.30.559.10">
    <property type="entry name" value="Chloramphenicol acetyltransferase-like domain"/>
    <property type="match status" value="2"/>
</dbReference>
<dbReference type="InterPro" id="IPR023213">
    <property type="entry name" value="CAT-like_dom_sf"/>
</dbReference>
<dbReference type="EMBL" id="JBJQOH010000007">
    <property type="protein sequence ID" value="KAL3679009.1"/>
    <property type="molecule type" value="Genomic_DNA"/>
</dbReference>
<comment type="similarity">
    <text evidence="1">Belongs to the plant acyltransferase family.</text>
</comment>
<dbReference type="AlphaFoldDB" id="A0ABD3GPB8"/>
<proteinExistence type="inferred from homology"/>
<accession>A0ABD3GPB8</accession>
<sequence length="424" mass="47167">MNPDMSKWTTVSSRLVKSQGEREQHWIEWSVKDSFNHGVYSSSFVLYKPEAGAADADSVLPIDHLTGSLGKVLEHFYPFAGRLIKPEKDKVARLFCNNAGALFTHKRFDGVVSDLMDVEQFQPNELISGLYDVHPAAEVFDKSGLPTLIIQVTDFTCGTRCLSFSWSHTVVDGISGTHFLRSWAQIARGEPVSLMPVHDRSLLAPRKPSISRILDEGPCRFVDNVIQEPAAVKFTMPEEGIGSKTFHLSARGHESHEMTRFLTLVNGRPRLKDFPAGYFGNFVVPAVSVLTVGELLSNSLSYAATMIKRSCEEVDEVAIRDNIDWSAGNTIDPYTLGNKLFLPGDPRASLHTVLGSWMPWFPFYELDFGGGKPSLGLFNRFRMRAIATGSCFALPTSTYTNHQGDLRIIIFGEKNMLGELDDQL</sequence>
<dbReference type="PANTHER" id="PTHR31642">
    <property type="entry name" value="TRICHOTHECENE 3-O-ACETYLTRANSFERASE"/>
    <property type="match status" value="1"/>
</dbReference>
<organism evidence="2 3">
    <name type="scientific">Riccia sorocarpa</name>
    <dbReference type="NCBI Taxonomy" id="122646"/>
    <lineage>
        <taxon>Eukaryota</taxon>
        <taxon>Viridiplantae</taxon>
        <taxon>Streptophyta</taxon>
        <taxon>Embryophyta</taxon>
        <taxon>Marchantiophyta</taxon>
        <taxon>Marchantiopsida</taxon>
        <taxon>Marchantiidae</taxon>
        <taxon>Marchantiales</taxon>
        <taxon>Ricciaceae</taxon>
        <taxon>Riccia</taxon>
    </lineage>
</organism>
<comment type="caution">
    <text evidence="2">The sequence shown here is derived from an EMBL/GenBank/DDBJ whole genome shotgun (WGS) entry which is preliminary data.</text>
</comment>
<dbReference type="InterPro" id="IPR050317">
    <property type="entry name" value="Plant_Fungal_Acyltransferase"/>
</dbReference>
<evidence type="ECO:0000313" key="3">
    <source>
        <dbReference type="Proteomes" id="UP001633002"/>
    </source>
</evidence>
<protein>
    <submittedName>
        <fullName evidence="2">Uncharacterized protein</fullName>
    </submittedName>
</protein>
<name>A0ABD3GPB8_9MARC</name>